<name>A0ABN8IT89_9NEOP</name>
<gene>
    <name evidence="1" type="ORF">IPOD504_LOCUS12248</name>
</gene>
<protein>
    <submittedName>
        <fullName evidence="1">Uncharacterized protein</fullName>
    </submittedName>
</protein>
<dbReference type="Proteomes" id="UP000837857">
    <property type="component" value="Chromosome 3"/>
</dbReference>
<organism evidence="1 2">
    <name type="scientific">Iphiclides podalirius</name>
    <name type="common">scarce swallowtail</name>
    <dbReference type="NCBI Taxonomy" id="110791"/>
    <lineage>
        <taxon>Eukaryota</taxon>
        <taxon>Metazoa</taxon>
        <taxon>Ecdysozoa</taxon>
        <taxon>Arthropoda</taxon>
        <taxon>Hexapoda</taxon>
        <taxon>Insecta</taxon>
        <taxon>Pterygota</taxon>
        <taxon>Neoptera</taxon>
        <taxon>Endopterygota</taxon>
        <taxon>Lepidoptera</taxon>
        <taxon>Glossata</taxon>
        <taxon>Ditrysia</taxon>
        <taxon>Papilionoidea</taxon>
        <taxon>Papilionidae</taxon>
        <taxon>Papilioninae</taxon>
        <taxon>Iphiclides</taxon>
    </lineage>
</organism>
<evidence type="ECO:0000313" key="1">
    <source>
        <dbReference type="EMBL" id="CAH2062868.1"/>
    </source>
</evidence>
<accession>A0ABN8IT89</accession>
<reference evidence="1" key="1">
    <citation type="submission" date="2022-03" db="EMBL/GenBank/DDBJ databases">
        <authorList>
            <person name="Martin H S."/>
        </authorList>
    </citation>
    <scope>NUCLEOTIDE SEQUENCE</scope>
</reference>
<proteinExistence type="predicted"/>
<sequence>MTTEFQLHDNSDVTSRVLINRNSYCLRSGRPGADHNTPLSEQVEFHARRALAKLGDNELKRRELDAFNSVDASKKRRGNLEGFLSGFDISSN</sequence>
<keyword evidence="2" id="KW-1185">Reference proteome</keyword>
<dbReference type="EMBL" id="OW152815">
    <property type="protein sequence ID" value="CAH2062868.1"/>
    <property type="molecule type" value="Genomic_DNA"/>
</dbReference>
<feature type="non-terminal residue" evidence="1">
    <location>
        <position position="92"/>
    </location>
</feature>
<evidence type="ECO:0000313" key="2">
    <source>
        <dbReference type="Proteomes" id="UP000837857"/>
    </source>
</evidence>